<dbReference type="EMBL" id="JACSQP010000009">
    <property type="protein sequence ID" value="MBD7958535.1"/>
    <property type="molecule type" value="Genomic_DNA"/>
</dbReference>
<organism evidence="3 4">
    <name type="scientific">Microbacterium pullorum</name>
    <dbReference type="NCBI Taxonomy" id="2762236"/>
    <lineage>
        <taxon>Bacteria</taxon>
        <taxon>Bacillati</taxon>
        <taxon>Actinomycetota</taxon>
        <taxon>Actinomycetes</taxon>
        <taxon>Micrococcales</taxon>
        <taxon>Microbacteriaceae</taxon>
        <taxon>Microbacterium</taxon>
    </lineage>
</organism>
<dbReference type="RefSeq" id="WP_191719729.1">
    <property type="nucleotide sequence ID" value="NZ_JACSQP010000009.1"/>
</dbReference>
<comment type="similarity">
    <text evidence="1">Belongs to the AHA1 family.</text>
</comment>
<dbReference type="SUPFAM" id="SSF55961">
    <property type="entry name" value="Bet v1-like"/>
    <property type="match status" value="1"/>
</dbReference>
<reference evidence="3 4" key="1">
    <citation type="submission" date="2020-08" db="EMBL/GenBank/DDBJ databases">
        <title>A Genomic Blueprint of the Chicken Gut Microbiome.</title>
        <authorList>
            <person name="Gilroy R."/>
            <person name="Ravi A."/>
            <person name="Getino M."/>
            <person name="Pursley I."/>
            <person name="Horton D.L."/>
            <person name="Alikhan N.-F."/>
            <person name="Baker D."/>
            <person name="Gharbi K."/>
            <person name="Hall N."/>
            <person name="Watson M."/>
            <person name="Adriaenssens E.M."/>
            <person name="Foster-Nyarko E."/>
            <person name="Jarju S."/>
            <person name="Secka A."/>
            <person name="Antonio M."/>
            <person name="Oren A."/>
            <person name="Chaudhuri R."/>
            <person name="La Ragione R.M."/>
            <person name="Hildebrand F."/>
            <person name="Pallen M.J."/>
        </authorList>
    </citation>
    <scope>NUCLEOTIDE SEQUENCE [LARGE SCALE GENOMIC DNA]</scope>
    <source>
        <strain evidence="3 4">Sa4CUA7</strain>
    </source>
</reference>
<dbReference type="Gene3D" id="3.30.530.20">
    <property type="match status" value="1"/>
</dbReference>
<dbReference type="Pfam" id="PF08327">
    <property type="entry name" value="AHSA1"/>
    <property type="match status" value="1"/>
</dbReference>
<evidence type="ECO:0000259" key="2">
    <source>
        <dbReference type="Pfam" id="PF08327"/>
    </source>
</evidence>
<gene>
    <name evidence="3" type="ORF">H9651_12870</name>
</gene>
<dbReference type="InterPro" id="IPR023393">
    <property type="entry name" value="START-like_dom_sf"/>
</dbReference>
<evidence type="ECO:0000313" key="4">
    <source>
        <dbReference type="Proteomes" id="UP000648352"/>
    </source>
</evidence>
<keyword evidence="4" id="KW-1185">Reference proteome</keyword>
<comment type="caution">
    <text evidence="3">The sequence shown here is derived from an EMBL/GenBank/DDBJ whole genome shotgun (WGS) entry which is preliminary data.</text>
</comment>
<evidence type="ECO:0000256" key="1">
    <source>
        <dbReference type="ARBA" id="ARBA00006817"/>
    </source>
</evidence>
<sequence length="166" mass="18551">MTIAPPLIHSHGDGYRLVYEAVYATDIDDLWAAVTEPDRLARWMADYSGDLRLGGRWEVADADGKGVWCRGTVTSCDAPRGFTTVWHADDEEPTELVVRLAAVAGGTRLTLEHTGIRPIFYGAGWHTYLEALETHLARPHATRDEDAWHQRYRALSPGYEARFAAL</sequence>
<protein>
    <submittedName>
        <fullName evidence="3">SRPBCC family protein</fullName>
    </submittedName>
</protein>
<evidence type="ECO:0000313" key="3">
    <source>
        <dbReference type="EMBL" id="MBD7958535.1"/>
    </source>
</evidence>
<accession>A0ABR8S509</accession>
<name>A0ABR8S509_9MICO</name>
<dbReference type="CDD" id="cd08899">
    <property type="entry name" value="SRPBCC_CalC_Aha1-like_6"/>
    <property type="match status" value="1"/>
</dbReference>
<feature type="domain" description="Activator of Hsp90 ATPase homologue 1/2-like C-terminal" evidence="2">
    <location>
        <begin position="25"/>
        <end position="136"/>
    </location>
</feature>
<proteinExistence type="inferred from homology"/>
<dbReference type="InterPro" id="IPR013538">
    <property type="entry name" value="ASHA1/2-like_C"/>
</dbReference>
<dbReference type="Proteomes" id="UP000648352">
    <property type="component" value="Unassembled WGS sequence"/>
</dbReference>